<dbReference type="RefSeq" id="WP_187073212.1">
    <property type="nucleotide sequence ID" value="NZ_JACRYL010000027.1"/>
</dbReference>
<name>A0ABR7KXE9_9SPHI</name>
<dbReference type="Proteomes" id="UP000652755">
    <property type="component" value="Unassembled WGS sequence"/>
</dbReference>
<evidence type="ECO:0000313" key="2">
    <source>
        <dbReference type="EMBL" id="MBC6112796.1"/>
    </source>
</evidence>
<dbReference type="Pfam" id="PF12770">
    <property type="entry name" value="CHAT"/>
    <property type="match status" value="1"/>
</dbReference>
<evidence type="ECO:0000313" key="3">
    <source>
        <dbReference type="Proteomes" id="UP000652755"/>
    </source>
</evidence>
<proteinExistence type="predicted"/>
<reference evidence="2 3" key="1">
    <citation type="submission" date="2020-08" db="EMBL/GenBank/DDBJ databases">
        <authorList>
            <person name="Sun Q."/>
            <person name="Inoue M."/>
        </authorList>
    </citation>
    <scope>NUCLEOTIDE SEQUENCE [LARGE SCALE GENOMIC DNA]</scope>
    <source>
        <strain evidence="2 3">CCM 8938</strain>
    </source>
</reference>
<feature type="domain" description="CHAT" evidence="1">
    <location>
        <begin position="501"/>
        <end position="615"/>
    </location>
</feature>
<organism evidence="2 3">
    <name type="scientific">Pedobacter fastidiosus</name>
    <dbReference type="NCBI Taxonomy" id="2765361"/>
    <lineage>
        <taxon>Bacteria</taxon>
        <taxon>Pseudomonadati</taxon>
        <taxon>Bacteroidota</taxon>
        <taxon>Sphingobacteriia</taxon>
        <taxon>Sphingobacteriales</taxon>
        <taxon>Sphingobacteriaceae</taxon>
        <taxon>Pedobacter</taxon>
    </lineage>
</organism>
<dbReference type="EMBL" id="JACRYL010000027">
    <property type="protein sequence ID" value="MBC6112796.1"/>
    <property type="molecule type" value="Genomic_DNA"/>
</dbReference>
<gene>
    <name evidence="2" type="ORF">H7U22_20425</name>
</gene>
<sequence length="743" mass="84914">MIRIRGDQQSEIQYVLITDHEPLLRPFLPPTEVKSEAFNFMSKLPKDIVQIPGGLDYFELIKRTGLNNPIRFHVVYSNNVETYLDVARKDMLKLFFVDCKIPAIKQVLDALEQADSDLHYYNLFGVENEIDFNVGNKVKIPGQFMESVILNNERILELMNFPKKPIAPNISVYEKGFYDYPYFIPAQTNYHIVNSMLGNFTCGKGKESTMEELIELHSNESKKAFKEPNSFTRMDMISREIKKIDYFSFLLSKEKLITPVHEINPIFSPLIIVAPFHNPDIRHIKSANQNGEDEIFKTFLRSLDIEQTQNYIGNSLTHGEDAVKLTGQLAKSKNEYLDNVSLLHASFDFSPILRLPSQGKSIYRNLSFFRTEALGAISQPKNRKNIKKTISRFGHDLAKRTISEKVKQSLITKNRQIVALTDLPIEWLDIDGIPLSFTHDVCRIPETSLHGLLASFTTNEQLEYSVPTDILEKTLVIYGSDEPAFKVWQNPVNALSRTHGFTTQVCLSVDDMVQAIEKFKPDLLIFDCHGGYDANTNSSYLLLGDEQLTGEKIVERNIHAPLIFLSACNTAPTYGTINTIANAFFQTQCLSVTTTYLPINISTGSILYLRLLNNLKMASTEAIHQNWLEFVSYVIRTSAVSDAYTFLSKTDNKHIDSPKAALSQAKSFNQLMSFYNRRRVFKELDQTLRKLSGTEEQVLSKIIPEYLFYSNLGRSDLIKFDVYVDKYDQLNDNTKLKTKKFTL</sequence>
<comment type="caution">
    <text evidence="2">The sequence shown here is derived from an EMBL/GenBank/DDBJ whole genome shotgun (WGS) entry which is preliminary data.</text>
</comment>
<keyword evidence="3" id="KW-1185">Reference proteome</keyword>
<evidence type="ECO:0000259" key="1">
    <source>
        <dbReference type="Pfam" id="PF12770"/>
    </source>
</evidence>
<protein>
    <submittedName>
        <fullName evidence="2">CHAT domain-containing protein</fullName>
    </submittedName>
</protein>
<accession>A0ABR7KXE9</accession>
<dbReference type="InterPro" id="IPR024983">
    <property type="entry name" value="CHAT_dom"/>
</dbReference>